<dbReference type="RefSeq" id="WP_154767294.1">
    <property type="nucleotide sequence ID" value="NZ_WLYK01000001.1"/>
</dbReference>
<organism evidence="1 2">
    <name type="scientific">Nakamurella alba</name>
    <dbReference type="NCBI Taxonomy" id="2665158"/>
    <lineage>
        <taxon>Bacteria</taxon>
        <taxon>Bacillati</taxon>
        <taxon>Actinomycetota</taxon>
        <taxon>Actinomycetes</taxon>
        <taxon>Nakamurellales</taxon>
        <taxon>Nakamurellaceae</taxon>
        <taxon>Nakamurella</taxon>
    </lineage>
</organism>
<evidence type="ECO:0000313" key="1">
    <source>
        <dbReference type="EMBL" id="MTD13433.1"/>
    </source>
</evidence>
<name>A0A7K1FJK0_9ACTN</name>
<accession>A0A7K1FJK0</accession>
<sequence length="121" mass="13193">MTPEHPHLMVVLANATSPEVAEDFSRWYSETHVPEVLANLDALACARRYQLSAEQMPGAAPGFRFLALYGIEAGRVAEARDAIIGQREERAEALAAGRKPKVSIVPELAPDITVTFYDAVT</sequence>
<evidence type="ECO:0008006" key="3">
    <source>
        <dbReference type="Google" id="ProtNLM"/>
    </source>
</evidence>
<keyword evidence="2" id="KW-1185">Reference proteome</keyword>
<dbReference type="EMBL" id="WLYK01000001">
    <property type="protein sequence ID" value="MTD13433.1"/>
    <property type="molecule type" value="Genomic_DNA"/>
</dbReference>
<reference evidence="1 2" key="1">
    <citation type="submission" date="2019-11" db="EMBL/GenBank/DDBJ databases">
        <authorList>
            <person name="Jiang L.-Q."/>
        </authorList>
    </citation>
    <scope>NUCLEOTIDE SEQUENCE [LARGE SCALE GENOMIC DNA]</scope>
    <source>
        <strain evidence="1 2">YIM 132087</strain>
    </source>
</reference>
<dbReference type="Proteomes" id="UP000460221">
    <property type="component" value="Unassembled WGS sequence"/>
</dbReference>
<dbReference type="AlphaFoldDB" id="A0A7K1FJK0"/>
<comment type="caution">
    <text evidence="1">The sequence shown here is derived from an EMBL/GenBank/DDBJ whole genome shotgun (WGS) entry which is preliminary data.</text>
</comment>
<protein>
    <recommendedName>
        <fullName evidence="3">EthD family reductase</fullName>
    </recommendedName>
</protein>
<proteinExistence type="predicted"/>
<evidence type="ECO:0000313" key="2">
    <source>
        <dbReference type="Proteomes" id="UP000460221"/>
    </source>
</evidence>
<gene>
    <name evidence="1" type="ORF">GIS00_05675</name>
</gene>